<proteinExistence type="predicted"/>
<feature type="compositionally biased region" description="Basic and acidic residues" evidence="1">
    <location>
        <begin position="7"/>
        <end position="42"/>
    </location>
</feature>
<reference evidence="2" key="1">
    <citation type="submission" date="2020-09" db="EMBL/GenBank/DDBJ databases">
        <title>Genome-Enabled Discovery of Anthraquinone Biosynthesis in Senna tora.</title>
        <authorList>
            <person name="Kang S.-H."/>
            <person name="Pandey R.P."/>
            <person name="Lee C.-M."/>
            <person name="Sim J.-S."/>
            <person name="Jeong J.-T."/>
            <person name="Choi B.-S."/>
            <person name="Jung M."/>
            <person name="Ginzburg D."/>
            <person name="Zhao K."/>
            <person name="Won S.Y."/>
            <person name="Oh T.-J."/>
            <person name="Yu Y."/>
            <person name="Kim N.-H."/>
            <person name="Lee O.R."/>
            <person name="Lee T.-H."/>
            <person name="Bashyal P."/>
            <person name="Kim T.-S."/>
            <person name="Lee W.-H."/>
            <person name="Kawkins C."/>
            <person name="Kim C.-K."/>
            <person name="Kim J.S."/>
            <person name="Ahn B.O."/>
            <person name="Rhee S.Y."/>
            <person name="Sohng J.K."/>
        </authorList>
    </citation>
    <scope>NUCLEOTIDE SEQUENCE</scope>
    <source>
        <tissue evidence="2">Leaf</tissue>
    </source>
</reference>
<comment type="caution">
    <text evidence="2">The sequence shown here is derived from an EMBL/GenBank/DDBJ whole genome shotgun (WGS) entry which is preliminary data.</text>
</comment>
<dbReference type="AlphaFoldDB" id="A0A835CH67"/>
<gene>
    <name evidence="2" type="ORF">G2W53_004337</name>
</gene>
<keyword evidence="3" id="KW-1185">Reference proteome</keyword>
<feature type="region of interest" description="Disordered" evidence="1">
    <location>
        <begin position="1"/>
        <end position="42"/>
    </location>
</feature>
<name>A0A835CH67_9FABA</name>
<evidence type="ECO:0000313" key="3">
    <source>
        <dbReference type="Proteomes" id="UP000634136"/>
    </source>
</evidence>
<dbReference type="EMBL" id="JAAIUW010000002">
    <property type="protein sequence ID" value="KAF7842039.1"/>
    <property type="molecule type" value="Genomic_DNA"/>
</dbReference>
<accession>A0A835CH67</accession>
<sequence>MQGPMSERSRGEGLSHDTEHSGRSVKRVRTDGTHDTEHSEDMKALNTIEDVLAQVNFKNKLLNAEGVVEYEEEDAWLDEIPPDKEEMSDGKVYGIDTFNPCPKLDISQEEYEEWCKRRRMSLIVRFLGKRMGDISVVVAGGYPLSCSLFRGSSTLSIPLYDIPTTKPSYWTECLGDAIISHHSLIIIFFVHQPTAEIEGLLSGVFISLNSHKLWQSKFEIEIENFKG</sequence>
<organism evidence="2 3">
    <name type="scientific">Senna tora</name>
    <dbReference type="NCBI Taxonomy" id="362788"/>
    <lineage>
        <taxon>Eukaryota</taxon>
        <taxon>Viridiplantae</taxon>
        <taxon>Streptophyta</taxon>
        <taxon>Embryophyta</taxon>
        <taxon>Tracheophyta</taxon>
        <taxon>Spermatophyta</taxon>
        <taxon>Magnoliopsida</taxon>
        <taxon>eudicotyledons</taxon>
        <taxon>Gunneridae</taxon>
        <taxon>Pentapetalae</taxon>
        <taxon>rosids</taxon>
        <taxon>fabids</taxon>
        <taxon>Fabales</taxon>
        <taxon>Fabaceae</taxon>
        <taxon>Caesalpinioideae</taxon>
        <taxon>Cassia clade</taxon>
        <taxon>Senna</taxon>
    </lineage>
</organism>
<protein>
    <submittedName>
        <fullName evidence="2">Uncharacterized protein</fullName>
    </submittedName>
</protein>
<evidence type="ECO:0000256" key="1">
    <source>
        <dbReference type="SAM" id="MobiDB-lite"/>
    </source>
</evidence>
<evidence type="ECO:0000313" key="2">
    <source>
        <dbReference type="EMBL" id="KAF7842039.1"/>
    </source>
</evidence>
<dbReference type="Proteomes" id="UP000634136">
    <property type="component" value="Unassembled WGS sequence"/>
</dbReference>